<gene>
    <name evidence="1" type="ORF">EEDITHA_LOCUS1185</name>
</gene>
<evidence type="ECO:0000313" key="2">
    <source>
        <dbReference type="Proteomes" id="UP001153954"/>
    </source>
</evidence>
<proteinExistence type="predicted"/>
<comment type="caution">
    <text evidence="1">The sequence shown here is derived from an EMBL/GenBank/DDBJ whole genome shotgun (WGS) entry which is preliminary data.</text>
</comment>
<name>A0AAU9TAM3_EUPED</name>
<accession>A0AAU9TAM3</accession>
<dbReference type="EMBL" id="CAKOGL010000003">
    <property type="protein sequence ID" value="CAH2084634.1"/>
    <property type="molecule type" value="Genomic_DNA"/>
</dbReference>
<dbReference type="Proteomes" id="UP001153954">
    <property type="component" value="Unassembled WGS sequence"/>
</dbReference>
<sequence>MDIQRLMRVKEILEKEGPGFVVKEVRNRNPFLVLKSILLINSDKNIIKALRNKKRNLFGDLNSEEGEL</sequence>
<dbReference type="AlphaFoldDB" id="A0AAU9TAM3"/>
<organism evidence="1 2">
    <name type="scientific">Euphydryas editha</name>
    <name type="common">Edith's checkerspot</name>
    <dbReference type="NCBI Taxonomy" id="104508"/>
    <lineage>
        <taxon>Eukaryota</taxon>
        <taxon>Metazoa</taxon>
        <taxon>Ecdysozoa</taxon>
        <taxon>Arthropoda</taxon>
        <taxon>Hexapoda</taxon>
        <taxon>Insecta</taxon>
        <taxon>Pterygota</taxon>
        <taxon>Neoptera</taxon>
        <taxon>Endopterygota</taxon>
        <taxon>Lepidoptera</taxon>
        <taxon>Glossata</taxon>
        <taxon>Ditrysia</taxon>
        <taxon>Papilionoidea</taxon>
        <taxon>Nymphalidae</taxon>
        <taxon>Nymphalinae</taxon>
        <taxon>Euphydryas</taxon>
    </lineage>
</organism>
<protein>
    <submittedName>
        <fullName evidence="1">Uncharacterized protein</fullName>
    </submittedName>
</protein>
<keyword evidence="2" id="KW-1185">Reference proteome</keyword>
<reference evidence="1" key="1">
    <citation type="submission" date="2022-03" db="EMBL/GenBank/DDBJ databases">
        <authorList>
            <person name="Tunstrom K."/>
        </authorList>
    </citation>
    <scope>NUCLEOTIDE SEQUENCE</scope>
</reference>
<evidence type="ECO:0000313" key="1">
    <source>
        <dbReference type="EMBL" id="CAH2084634.1"/>
    </source>
</evidence>